<evidence type="ECO:0000256" key="5">
    <source>
        <dbReference type="ARBA" id="ARBA00022842"/>
    </source>
</evidence>
<reference evidence="11 12" key="1">
    <citation type="submission" date="2016-10" db="EMBL/GenBank/DDBJ databases">
        <authorList>
            <person name="de Groot N.N."/>
        </authorList>
    </citation>
    <scope>NUCLEOTIDE SEQUENCE [LARGE SCALE GENOMIC DNA]</scope>
    <source>
        <strain evidence="11 12">ATCC 35958</strain>
    </source>
</reference>
<dbReference type="GO" id="GO:0046872">
    <property type="term" value="F:metal ion binding"/>
    <property type="evidence" value="ECO:0007669"/>
    <property type="project" value="UniProtKB-KW"/>
</dbReference>
<dbReference type="RefSeq" id="WP_091453700.1">
    <property type="nucleotide sequence ID" value="NZ_FOGD01000002.1"/>
</dbReference>
<dbReference type="PANTHER" id="PTHR34047">
    <property type="entry name" value="NUCLEAR INTRON MATURASE 1, MITOCHONDRIAL-RELATED"/>
    <property type="match status" value="1"/>
</dbReference>
<dbReference type="InterPro" id="IPR043502">
    <property type="entry name" value="DNA/RNA_pol_sf"/>
</dbReference>
<keyword evidence="5" id="KW-0460">Magnesium</keyword>
<evidence type="ECO:0000256" key="1">
    <source>
        <dbReference type="ARBA" id="ARBA00012493"/>
    </source>
</evidence>
<dbReference type="STRING" id="180197.SAMN02982919_00974"/>
<dbReference type="OrthoDB" id="7055795at2"/>
<evidence type="ECO:0000256" key="6">
    <source>
        <dbReference type="ARBA" id="ARBA00022918"/>
    </source>
</evidence>
<dbReference type="InterPro" id="IPR000123">
    <property type="entry name" value="Reverse_transcriptase_msDNA"/>
</dbReference>
<dbReference type="EC" id="2.7.7.49" evidence="1"/>
<comment type="catalytic activity">
    <reaction evidence="9">
        <text>DNA(n) + a 2'-deoxyribonucleoside 5'-triphosphate = DNA(n+1) + diphosphate</text>
        <dbReference type="Rhea" id="RHEA:22508"/>
        <dbReference type="Rhea" id="RHEA-COMP:17339"/>
        <dbReference type="Rhea" id="RHEA-COMP:17340"/>
        <dbReference type="ChEBI" id="CHEBI:33019"/>
        <dbReference type="ChEBI" id="CHEBI:61560"/>
        <dbReference type="ChEBI" id="CHEBI:173112"/>
        <dbReference type="EC" id="2.7.7.49"/>
    </reaction>
</comment>
<dbReference type="GO" id="GO:0003964">
    <property type="term" value="F:RNA-directed DNA polymerase activity"/>
    <property type="evidence" value="ECO:0007669"/>
    <property type="project" value="UniProtKB-KW"/>
</dbReference>
<dbReference type="EMBL" id="FOGD01000002">
    <property type="protein sequence ID" value="SEQ68012.1"/>
    <property type="molecule type" value="Genomic_DNA"/>
</dbReference>
<sequence length="394" mass="45347">MSVIFNSCMKAKFLGTPIARVESLARTLGVSIHDLRTIAGAASSRYNDFQIDKKDGGKRDVSSPRIELKLIQKRINREIFEKVYFPSYLNGGIKGRDYVKNAYEHGNSETIISLDIENFYPKVSRISILNIFKNFLKQPEEIAEILTNLCTKDNKLPQGGCASSYLANLVFFDIEPRLVSRLQEEGFTYTRLIDDITIYSKNLISKKKISDLIESITKMLKSRGFKLKQKKTRCTSASNPEKLMEVTGLWLNRGAPRVRRNERAEIRKEVRECLISAELNKTDKEYHDLHQKVSGRVAKLSQLNHCQAERFRKELREILPIYSDADIRKTRRLVAKIIKTPRTTRSSLGYIKKYHQIVYRINILARSNKSIARSLREKMKICAPTITKENSIHG</sequence>
<keyword evidence="12" id="KW-1185">Reference proteome</keyword>
<accession>A0A1H9I0M7</accession>
<dbReference type="Proteomes" id="UP000199766">
    <property type="component" value="Unassembled WGS sequence"/>
</dbReference>
<dbReference type="CDD" id="cd03487">
    <property type="entry name" value="RT_Bac_retron_II"/>
    <property type="match status" value="1"/>
</dbReference>
<name>A0A1H9I0M7_9BURK</name>
<evidence type="ECO:0000259" key="10">
    <source>
        <dbReference type="PROSITE" id="PS50878"/>
    </source>
</evidence>
<protein>
    <recommendedName>
        <fullName evidence="1">RNA-directed DNA polymerase</fullName>
        <ecNumber evidence="1">2.7.7.49</ecNumber>
    </recommendedName>
</protein>
<dbReference type="AlphaFoldDB" id="A0A1H9I0M7"/>
<feature type="domain" description="Reverse transcriptase" evidence="10">
    <location>
        <begin position="32"/>
        <end position="251"/>
    </location>
</feature>
<evidence type="ECO:0000256" key="4">
    <source>
        <dbReference type="ARBA" id="ARBA00022723"/>
    </source>
</evidence>
<dbReference type="GO" id="GO:0003723">
    <property type="term" value="F:RNA binding"/>
    <property type="evidence" value="ECO:0007669"/>
    <property type="project" value="InterPro"/>
</dbReference>
<keyword evidence="7" id="KW-0051">Antiviral defense</keyword>
<comment type="similarity">
    <text evidence="8">Belongs to the bacterial reverse transcriptase family.</text>
</comment>
<evidence type="ECO:0000256" key="9">
    <source>
        <dbReference type="ARBA" id="ARBA00048173"/>
    </source>
</evidence>
<evidence type="ECO:0000256" key="2">
    <source>
        <dbReference type="ARBA" id="ARBA00022679"/>
    </source>
</evidence>
<evidence type="ECO:0000313" key="12">
    <source>
        <dbReference type="Proteomes" id="UP000199766"/>
    </source>
</evidence>
<keyword evidence="6 11" id="KW-0695">RNA-directed DNA polymerase</keyword>
<proteinExistence type="inferred from homology"/>
<dbReference type="InterPro" id="IPR000477">
    <property type="entry name" value="RT_dom"/>
</dbReference>
<dbReference type="Pfam" id="PF00078">
    <property type="entry name" value="RVT_1"/>
    <property type="match status" value="1"/>
</dbReference>
<keyword evidence="4" id="KW-0479">Metal-binding</keyword>
<gene>
    <name evidence="11" type="ORF">SAMN02982919_00974</name>
</gene>
<evidence type="ECO:0000313" key="11">
    <source>
        <dbReference type="EMBL" id="SEQ68012.1"/>
    </source>
</evidence>
<dbReference type="InterPro" id="IPR051083">
    <property type="entry name" value="GrpII_Intron_Splice-Mob/Def"/>
</dbReference>
<evidence type="ECO:0000256" key="7">
    <source>
        <dbReference type="ARBA" id="ARBA00023118"/>
    </source>
</evidence>
<keyword evidence="2" id="KW-0808">Transferase</keyword>
<organism evidence="11 12">
    <name type="scientific">Giesbergeria anulus</name>
    <dbReference type="NCBI Taxonomy" id="180197"/>
    <lineage>
        <taxon>Bacteria</taxon>
        <taxon>Pseudomonadati</taxon>
        <taxon>Pseudomonadota</taxon>
        <taxon>Betaproteobacteria</taxon>
        <taxon>Burkholderiales</taxon>
        <taxon>Comamonadaceae</taxon>
        <taxon>Giesbergeria</taxon>
    </lineage>
</organism>
<dbReference type="SUPFAM" id="SSF56672">
    <property type="entry name" value="DNA/RNA polymerases"/>
    <property type="match status" value="1"/>
</dbReference>
<keyword evidence="3" id="KW-0548">Nucleotidyltransferase</keyword>
<evidence type="ECO:0000256" key="3">
    <source>
        <dbReference type="ARBA" id="ARBA00022695"/>
    </source>
</evidence>
<dbReference type="PRINTS" id="PR00866">
    <property type="entry name" value="RNADNAPOLMS"/>
</dbReference>
<evidence type="ECO:0000256" key="8">
    <source>
        <dbReference type="ARBA" id="ARBA00034120"/>
    </source>
</evidence>
<dbReference type="GO" id="GO:0051607">
    <property type="term" value="P:defense response to virus"/>
    <property type="evidence" value="ECO:0007669"/>
    <property type="project" value="UniProtKB-KW"/>
</dbReference>
<dbReference type="PROSITE" id="PS50878">
    <property type="entry name" value="RT_POL"/>
    <property type="match status" value="1"/>
</dbReference>